<reference evidence="13 14" key="1">
    <citation type="submission" date="2024-06" db="EMBL/GenBank/DDBJ databases">
        <authorList>
            <person name="Pan Q."/>
            <person name="Wen M."/>
            <person name="Jouanno E."/>
            <person name="Zahm M."/>
            <person name="Klopp C."/>
            <person name="Cabau C."/>
            <person name="Louis A."/>
            <person name="Berthelot C."/>
            <person name="Parey E."/>
            <person name="Roest Crollius H."/>
            <person name="Montfort J."/>
            <person name="Robinson-Rechavi M."/>
            <person name="Bouchez O."/>
            <person name="Lampietro C."/>
            <person name="Lopez Roques C."/>
            <person name="Donnadieu C."/>
            <person name="Postlethwait J."/>
            <person name="Bobe J."/>
            <person name="Verreycken H."/>
            <person name="Guiguen Y."/>
        </authorList>
    </citation>
    <scope>NUCLEOTIDE SEQUENCE [LARGE SCALE GENOMIC DNA]</scope>
    <source>
        <strain evidence="13">Up_M1</strain>
        <tissue evidence="13">Testis</tissue>
    </source>
</reference>
<dbReference type="Pfam" id="PF08711">
    <property type="entry name" value="Med26"/>
    <property type="match status" value="1"/>
</dbReference>
<evidence type="ECO:0000256" key="4">
    <source>
        <dbReference type="ARBA" id="ARBA00023015"/>
    </source>
</evidence>
<dbReference type="EMBL" id="JAGEUA010000001">
    <property type="protein sequence ID" value="KAL1023248.1"/>
    <property type="molecule type" value="Genomic_DNA"/>
</dbReference>
<dbReference type="SUPFAM" id="SSF47676">
    <property type="entry name" value="Conserved domain common to transcription factors TFIIS, elongin A, CRSP70"/>
    <property type="match status" value="1"/>
</dbReference>
<dbReference type="InterPro" id="IPR035441">
    <property type="entry name" value="TFIIS/LEDGF_dom_sf"/>
</dbReference>
<proteinExistence type="inferred from homology"/>
<keyword evidence="7 10" id="KW-0539">Nucleus</keyword>
<evidence type="ECO:0000256" key="10">
    <source>
        <dbReference type="PROSITE-ProRule" id="PRU00649"/>
    </source>
</evidence>
<evidence type="ECO:0000313" key="13">
    <source>
        <dbReference type="EMBL" id="KAL1023248.1"/>
    </source>
</evidence>
<keyword evidence="5" id="KW-0010">Activator</keyword>
<evidence type="ECO:0000256" key="1">
    <source>
        <dbReference type="ARBA" id="ARBA00004123"/>
    </source>
</evidence>
<evidence type="ECO:0000256" key="3">
    <source>
        <dbReference type="ARBA" id="ARBA00019686"/>
    </source>
</evidence>
<feature type="region of interest" description="Disordered" evidence="11">
    <location>
        <begin position="255"/>
        <end position="275"/>
    </location>
</feature>
<comment type="caution">
    <text evidence="13">The sequence shown here is derived from an EMBL/GenBank/DDBJ whole genome shotgun (WGS) entry which is preliminary data.</text>
</comment>
<dbReference type="SMART" id="SM00509">
    <property type="entry name" value="TFS2N"/>
    <property type="match status" value="1"/>
</dbReference>
<dbReference type="PROSITE" id="PS51319">
    <property type="entry name" value="TFIIS_N"/>
    <property type="match status" value="1"/>
</dbReference>
<comment type="subcellular location">
    <subcellularLocation>
        <location evidence="1 10">Nucleus</location>
    </subcellularLocation>
</comment>
<gene>
    <name evidence="13" type="ORF">UPYG_G00038260</name>
</gene>
<dbReference type="InterPro" id="IPR031416">
    <property type="entry name" value="Med26_C"/>
</dbReference>
<evidence type="ECO:0000256" key="7">
    <source>
        <dbReference type="ARBA" id="ARBA00023242"/>
    </source>
</evidence>
<accession>A0ABD0XPE5</accession>
<feature type="region of interest" description="Disordered" evidence="11">
    <location>
        <begin position="134"/>
        <end position="204"/>
    </location>
</feature>
<name>A0ABD0XPE5_UMBPY</name>
<dbReference type="Pfam" id="PF15694">
    <property type="entry name" value="Med26_M"/>
    <property type="match status" value="1"/>
</dbReference>
<evidence type="ECO:0000256" key="11">
    <source>
        <dbReference type="SAM" id="MobiDB-lite"/>
    </source>
</evidence>
<dbReference type="PANTHER" id="PTHR15201:SF1">
    <property type="entry name" value="MEDIATOR OF RNA POLYMERASE II TRANSCRIPTION SUBUNIT 26"/>
    <property type="match status" value="1"/>
</dbReference>
<keyword evidence="6" id="KW-0804">Transcription</keyword>
<dbReference type="GO" id="GO:0016592">
    <property type="term" value="C:mediator complex"/>
    <property type="evidence" value="ECO:0007669"/>
    <property type="project" value="UniProtKB-ARBA"/>
</dbReference>
<feature type="region of interest" description="Disordered" evidence="11">
    <location>
        <begin position="348"/>
        <end position="412"/>
    </location>
</feature>
<dbReference type="Proteomes" id="UP001557470">
    <property type="component" value="Unassembled WGS sequence"/>
</dbReference>
<dbReference type="CDD" id="cd00183">
    <property type="entry name" value="TFIIS_I"/>
    <property type="match status" value="1"/>
</dbReference>
<evidence type="ECO:0000256" key="8">
    <source>
        <dbReference type="ARBA" id="ARBA00030125"/>
    </source>
</evidence>
<evidence type="ECO:0000256" key="6">
    <source>
        <dbReference type="ARBA" id="ARBA00023163"/>
    </source>
</evidence>
<evidence type="ECO:0000256" key="5">
    <source>
        <dbReference type="ARBA" id="ARBA00023159"/>
    </source>
</evidence>
<dbReference type="InterPro" id="IPR042376">
    <property type="entry name" value="MED26"/>
</dbReference>
<dbReference type="InterPro" id="IPR031417">
    <property type="entry name" value="Med26_Mid"/>
</dbReference>
<protein>
    <recommendedName>
        <fullName evidence="3">Mediator of RNA polymerase II transcription subunit 26</fullName>
    </recommendedName>
    <alternativeName>
        <fullName evidence="8">Cofactor required for Sp1 transcriptional activation subunit 7</fullName>
    </alternativeName>
    <alternativeName>
        <fullName evidence="9">Mediator complex subunit 26</fullName>
    </alternativeName>
</protein>
<evidence type="ECO:0000259" key="12">
    <source>
        <dbReference type="PROSITE" id="PS51319"/>
    </source>
</evidence>
<dbReference type="InterPro" id="IPR017923">
    <property type="entry name" value="TFIIS_N"/>
</dbReference>
<evidence type="ECO:0000256" key="2">
    <source>
        <dbReference type="ARBA" id="ARBA00009681"/>
    </source>
</evidence>
<dbReference type="GO" id="GO:0005654">
    <property type="term" value="C:nucleoplasm"/>
    <property type="evidence" value="ECO:0007669"/>
    <property type="project" value="UniProtKB-ARBA"/>
</dbReference>
<dbReference type="FunFam" id="1.20.930.10:FF:000008">
    <property type="entry name" value="mediator of RNA polymerase II transcription subunit 26"/>
    <property type="match status" value="1"/>
</dbReference>
<keyword evidence="4" id="KW-0805">Transcription regulation</keyword>
<feature type="domain" description="TFIIS N-terminal" evidence="12">
    <location>
        <begin position="13"/>
        <end position="88"/>
    </location>
</feature>
<evidence type="ECO:0000313" key="14">
    <source>
        <dbReference type="Proteomes" id="UP001557470"/>
    </source>
</evidence>
<dbReference type="Pfam" id="PF15693">
    <property type="entry name" value="Med26_C"/>
    <property type="match status" value="1"/>
</dbReference>
<dbReference type="AlphaFoldDB" id="A0ABD0XPE5"/>
<keyword evidence="14" id="KW-1185">Reference proteome</keyword>
<sequence>MTAATATPQQMRDRLMQAIDGQSNQICNMVAVMEVISYLEKYPITKEALEETRLGKLINDVRKKTKDEDLAKRAKKLLRTWQKLIEPGQCEVLSKGHSGPPGSTNGSTHLCRTDVSPPAAILPSVKMVPELKSRNDFNNCYSPKEEKSGNRKRKGEQRDGQPIPAKISKTTAYERTPKSRPPTNGIGTSPEAFTGTFDPKSDKDSAELLDDRLNKIPVNAVKPHPSSPGHAKPPSTSALLKTAVLQQQAKMVLAASGGGPCQPKSPRINSYSPRNTKQEAGVKLSASKLANLLNPARSPRVLSSTGLGLPTLPSPQFSPTCIQGSLIVGPLPAESTVHQDLMPDVDQRLQHSTSRTDFPCDSMHNSKSSSHSEEVNAEGDGTITSTERTRRKKYRSRDYTVNLGGLPTEESTKPCRLKDRRLTFDPVTGQIKPSAHRESHPEPEPTVLPVMSEPPRTELLKQNQCAQTLPPTPSPFQQTNWKELSRNEIIQSYLNRQSNVLTSSGAQTSGAHFFMSEYLRHEEHHIKEARKMHVLAPNIPGTDLPGLSREVTNEDVDRMHKEHWPGVNGCYDTKDKWYDWTECISLDPHGDESSLNILPYVCLD</sequence>
<organism evidence="13 14">
    <name type="scientific">Umbra pygmaea</name>
    <name type="common">Eastern mudminnow</name>
    <dbReference type="NCBI Taxonomy" id="75934"/>
    <lineage>
        <taxon>Eukaryota</taxon>
        <taxon>Metazoa</taxon>
        <taxon>Chordata</taxon>
        <taxon>Craniata</taxon>
        <taxon>Vertebrata</taxon>
        <taxon>Euteleostomi</taxon>
        <taxon>Actinopterygii</taxon>
        <taxon>Neopterygii</taxon>
        <taxon>Teleostei</taxon>
        <taxon>Protacanthopterygii</taxon>
        <taxon>Esociformes</taxon>
        <taxon>Umbridae</taxon>
        <taxon>Umbra</taxon>
    </lineage>
</organism>
<comment type="similarity">
    <text evidence="2">Belongs to the Mediator complex subunit 26 family.</text>
</comment>
<dbReference type="PANTHER" id="PTHR15201">
    <property type="entry name" value="CRSP70"/>
    <property type="match status" value="1"/>
</dbReference>
<evidence type="ECO:0000256" key="9">
    <source>
        <dbReference type="ARBA" id="ARBA00031968"/>
    </source>
</evidence>
<dbReference type="Gene3D" id="1.20.930.10">
    <property type="entry name" value="Conserved domain common to transcription factors TFIIS, elongin A, CRSP70"/>
    <property type="match status" value="1"/>
</dbReference>
<dbReference type="InterPro" id="IPR003617">
    <property type="entry name" value="TFIIS/CRSP70_N_sub"/>
</dbReference>